<gene>
    <name evidence="1" type="primary">Cnig_chr_X.g22339</name>
    <name evidence="1" type="ORF">B9Z55_022339</name>
</gene>
<sequence>MDDSVVLNGVVLVGWVPVDDSTELVDNVEDIEVAVLALEDAVDPNVLERKMVDCDEDWNDVVVSLVFDEDVAPNVLD</sequence>
<protein>
    <submittedName>
        <fullName evidence="1">Uncharacterized protein</fullName>
    </submittedName>
</protein>
<evidence type="ECO:0000313" key="2">
    <source>
        <dbReference type="Proteomes" id="UP000230233"/>
    </source>
</evidence>
<accession>A0A2G5SJS9</accession>
<reference evidence="2" key="1">
    <citation type="submission" date="2017-10" db="EMBL/GenBank/DDBJ databases">
        <title>Rapid genome shrinkage in a self-fertile nematode reveals novel sperm competition proteins.</title>
        <authorList>
            <person name="Yin D."/>
            <person name="Schwarz E.M."/>
            <person name="Thomas C.G."/>
            <person name="Felde R.L."/>
            <person name="Korf I.F."/>
            <person name="Cutter A.D."/>
            <person name="Schartner C.M."/>
            <person name="Ralston E.J."/>
            <person name="Meyer B.J."/>
            <person name="Haag E.S."/>
        </authorList>
    </citation>
    <scope>NUCLEOTIDE SEQUENCE [LARGE SCALE GENOMIC DNA]</scope>
    <source>
        <strain evidence="2">JU1422</strain>
    </source>
</reference>
<dbReference type="EMBL" id="PDUG01000006">
    <property type="protein sequence ID" value="PIC15308.1"/>
    <property type="molecule type" value="Genomic_DNA"/>
</dbReference>
<organism evidence="1 2">
    <name type="scientific">Caenorhabditis nigoni</name>
    <dbReference type="NCBI Taxonomy" id="1611254"/>
    <lineage>
        <taxon>Eukaryota</taxon>
        <taxon>Metazoa</taxon>
        <taxon>Ecdysozoa</taxon>
        <taxon>Nematoda</taxon>
        <taxon>Chromadorea</taxon>
        <taxon>Rhabditida</taxon>
        <taxon>Rhabditina</taxon>
        <taxon>Rhabditomorpha</taxon>
        <taxon>Rhabditoidea</taxon>
        <taxon>Rhabditidae</taxon>
        <taxon>Peloderinae</taxon>
        <taxon>Caenorhabditis</taxon>
    </lineage>
</organism>
<keyword evidence="2" id="KW-1185">Reference proteome</keyword>
<comment type="caution">
    <text evidence="1">The sequence shown here is derived from an EMBL/GenBank/DDBJ whole genome shotgun (WGS) entry which is preliminary data.</text>
</comment>
<proteinExistence type="predicted"/>
<evidence type="ECO:0000313" key="1">
    <source>
        <dbReference type="EMBL" id="PIC15308.1"/>
    </source>
</evidence>
<name>A0A2G5SJS9_9PELO</name>
<dbReference type="Proteomes" id="UP000230233">
    <property type="component" value="Chromosome X"/>
</dbReference>
<dbReference type="AlphaFoldDB" id="A0A2G5SJS9"/>